<evidence type="ECO:0000259" key="6">
    <source>
        <dbReference type="PROSITE" id="PS50802"/>
    </source>
</evidence>
<dbReference type="Proteomes" id="UP000237347">
    <property type="component" value="Unassembled WGS sequence"/>
</dbReference>
<comment type="caution">
    <text evidence="7">The sequence shown here is derived from an EMBL/GenBank/DDBJ whole genome shotgun (WGS) entry which is preliminary data.</text>
</comment>
<comment type="similarity">
    <text evidence="2">Belongs to the peptidase C85 family.</text>
</comment>
<keyword evidence="8" id="KW-1185">Reference proteome</keyword>
<name>A0AAW0L6F1_QUESU</name>
<feature type="domain" description="OTU" evidence="6">
    <location>
        <begin position="102"/>
        <end position="218"/>
    </location>
</feature>
<comment type="catalytic activity">
    <reaction evidence="1">
        <text>Thiol-dependent hydrolysis of ester, thioester, amide, peptide and isopeptide bonds formed by the C-terminal Gly of ubiquitin (a 76-residue protein attached to proteins as an intracellular targeting signal).</text>
        <dbReference type="EC" id="3.4.19.12"/>
    </reaction>
</comment>
<keyword evidence="4" id="KW-0833">Ubl conjugation pathway</keyword>
<evidence type="ECO:0000256" key="2">
    <source>
        <dbReference type="ARBA" id="ARBA00010407"/>
    </source>
</evidence>
<dbReference type="InterPro" id="IPR003323">
    <property type="entry name" value="OTU_dom"/>
</dbReference>
<dbReference type="Gene3D" id="3.90.70.80">
    <property type="match status" value="1"/>
</dbReference>
<dbReference type="AlphaFoldDB" id="A0AAW0L6F1"/>
<dbReference type="PANTHER" id="PTHR12419">
    <property type="entry name" value="OTU DOMAIN CONTAINING PROTEIN"/>
    <property type="match status" value="1"/>
</dbReference>
<dbReference type="GO" id="GO:0016579">
    <property type="term" value="P:protein deubiquitination"/>
    <property type="evidence" value="ECO:0007669"/>
    <property type="project" value="TreeGrafter"/>
</dbReference>
<reference evidence="7 8" key="1">
    <citation type="journal article" date="2018" name="Sci. Data">
        <title>The draft genome sequence of cork oak.</title>
        <authorList>
            <person name="Ramos A.M."/>
            <person name="Usie A."/>
            <person name="Barbosa P."/>
            <person name="Barros P.M."/>
            <person name="Capote T."/>
            <person name="Chaves I."/>
            <person name="Simoes F."/>
            <person name="Abreu I."/>
            <person name="Carrasquinho I."/>
            <person name="Faro C."/>
            <person name="Guimaraes J.B."/>
            <person name="Mendonca D."/>
            <person name="Nobrega F."/>
            <person name="Rodrigues L."/>
            <person name="Saibo N.J.M."/>
            <person name="Varela M.C."/>
            <person name="Egas C."/>
            <person name="Matos J."/>
            <person name="Miguel C.M."/>
            <person name="Oliveira M.M."/>
            <person name="Ricardo C.P."/>
            <person name="Goncalves S."/>
        </authorList>
    </citation>
    <scope>NUCLEOTIDE SEQUENCE [LARGE SCALE GENOMIC DNA]</scope>
    <source>
        <strain evidence="8">cv. HL8</strain>
    </source>
</reference>
<evidence type="ECO:0000256" key="3">
    <source>
        <dbReference type="ARBA" id="ARBA00012759"/>
    </source>
</evidence>
<organism evidence="7 8">
    <name type="scientific">Quercus suber</name>
    <name type="common">Cork oak</name>
    <dbReference type="NCBI Taxonomy" id="58331"/>
    <lineage>
        <taxon>Eukaryota</taxon>
        <taxon>Viridiplantae</taxon>
        <taxon>Streptophyta</taxon>
        <taxon>Embryophyta</taxon>
        <taxon>Tracheophyta</taxon>
        <taxon>Spermatophyta</taxon>
        <taxon>Magnoliopsida</taxon>
        <taxon>eudicotyledons</taxon>
        <taxon>Gunneridae</taxon>
        <taxon>Pentapetalae</taxon>
        <taxon>rosids</taxon>
        <taxon>fabids</taxon>
        <taxon>Fagales</taxon>
        <taxon>Fagaceae</taxon>
        <taxon>Quercus</taxon>
    </lineage>
</organism>
<dbReference type="EC" id="3.4.19.12" evidence="3"/>
<dbReference type="InterPro" id="IPR050704">
    <property type="entry name" value="Peptidase_C85-like"/>
</dbReference>
<evidence type="ECO:0000256" key="4">
    <source>
        <dbReference type="ARBA" id="ARBA00022786"/>
    </source>
</evidence>
<evidence type="ECO:0000313" key="7">
    <source>
        <dbReference type="EMBL" id="KAK7846043.1"/>
    </source>
</evidence>
<dbReference type="CDD" id="cd22751">
    <property type="entry name" value="OTU_plant_OTU9-like"/>
    <property type="match status" value="1"/>
</dbReference>
<dbReference type="PANTHER" id="PTHR12419:SF111">
    <property type="entry name" value="OVARIAN TUMOR DOMAIN-CONTAINING DEUBIQUITINATING ENZYME 9"/>
    <property type="match status" value="1"/>
</dbReference>
<dbReference type="InterPro" id="IPR038765">
    <property type="entry name" value="Papain-like_cys_pep_sf"/>
</dbReference>
<evidence type="ECO:0000256" key="5">
    <source>
        <dbReference type="ARBA" id="ARBA00022801"/>
    </source>
</evidence>
<dbReference type="PROSITE" id="PS50802">
    <property type="entry name" value="OTU"/>
    <property type="match status" value="1"/>
</dbReference>
<protein>
    <recommendedName>
        <fullName evidence="3">ubiquitinyl hydrolase 1</fullName>
        <ecNumber evidence="3">3.4.19.12</ecNumber>
    </recommendedName>
</protein>
<dbReference type="Pfam" id="PF02338">
    <property type="entry name" value="OTU"/>
    <property type="match status" value="1"/>
</dbReference>
<dbReference type="SUPFAM" id="SSF54001">
    <property type="entry name" value="Cysteine proteinases"/>
    <property type="match status" value="1"/>
</dbReference>
<keyword evidence="5" id="KW-0378">Hydrolase</keyword>
<proteinExistence type="inferred from homology"/>
<evidence type="ECO:0000313" key="8">
    <source>
        <dbReference type="Proteomes" id="UP000237347"/>
    </source>
</evidence>
<accession>A0AAW0L6F1</accession>
<dbReference type="FunFam" id="3.90.70.80:FF:000001">
    <property type="entry name" value="OTU domain-containing protein"/>
    <property type="match status" value="1"/>
</dbReference>
<dbReference type="GO" id="GO:0004843">
    <property type="term" value="F:cysteine-type deubiquitinase activity"/>
    <property type="evidence" value="ECO:0007669"/>
    <property type="project" value="UniProtKB-EC"/>
</dbReference>
<dbReference type="EMBL" id="PKMF04000161">
    <property type="protein sequence ID" value="KAK7846043.1"/>
    <property type="molecule type" value="Genomic_DNA"/>
</dbReference>
<evidence type="ECO:0000256" key="1">
    <source>
        <dbReference type="ARBA" id="ARBA00000707"/>
    </source>
</evidence>
<sequence length="255" mass="29270">MRNFAFICLAEYFSRRPASLVGQECDREEVDDMGPTTSCSSPEEIKELLYLLDLADDGEVGKRLNQMVPVPHVPRINGEIPSVDEATLDHQRLLDRLQLYGLIEQKVQGDGNCQFRALSVQFYGTPEHHIFVREQVINQLKTYPDIYKGYVPMAYGDYLEKMSKSGEWGDHVTLQAAADSYGVKIFVITSFKDTCYIEILPNVERSKRGTLYGVVISQLQTLETRNKSILVHCFNHNLLQKMLHQVVMYLKFKIR</sequence>
<gene>
    <name evidence="7" type="ORF">CFP56_008497</name>
</gene>